<accession>A0A0C9ZEB1</accession>
<evidence type="ECO:0000313" key="3">
    <source>
        <dbReference type="Proteomes" id="UP000054018"/>
    </source>
</evidence>
<feature type="region of interest" description="Disordered" evidence="1">
    <location>
        <begin position="622"/>
        <end position="658"/>
    </location>
</feature>
<reference evidence="3" key="2">
    <citation type="submission" date="2015-01" db="EMBL/GenBank/DDBJ databases">
        <title>Evolutionary Origins and Diversification of the Mycorrhizal Mutualists.</title>
        <authorList>
            <consortium name="DOE Joint Genome Institute"/>
            <consortium name="Mycorrhizal Genomics Consortium"/>
            <person name="Kohler A."/>
            <person name="Kuo A."/>
            <person name="Nagy L.G."/>
            <person name="Floudas D."/>
            <person name="Copeland A."/>
            <person name="Barry K.W."/>
            <person name="Cichocki N."/>
            <person name="Veneault-Fourrey C."/>
            <person name="LaButti K."/>
            <person name="Lindquist E.A."/>
            <person name="Lipzen A."/>
            <person name="Lundell T."/>
            <person name="Morin E."/>
            <person name="Murat C."/>
            <person name="Riley R."/>
            <person name="Ohm R."/>
            <person name="Sun H."/>
            <person name="Tunlid A."/>
            <person name="Henrissat B."/>
            <person name="Grigoriev I.V."/>
            <person name="Hibbett D.S."/>
            <person name="Martin F."/>
        </authorList>
    </citation>
    <scope>NUCLEOTIDE SEQUENCE [LARGE SCALE GENOMIC DNA]</scope>
    <source>
        <strain evidence="3">441</strain>
    </source>
</reference>
<sequence length="718" mass="79072">MSFQLWRQINYNTSSLSAHSNLMSSDGGEEPTLAKANYALRRSSYNRKLVELSSPTMEFLPSHRESADSAFQTSPPFSDERVPLFQLDPYERNGRVESFYSQASWYTDSNTLDGSCIRTPDFSVLSTAAIYRSTSITSFQAQFCDSISHAHDILHERIPDLNAESCPPYPQCEENFLPCVHLPILPLDDAPLRESTILPQSPSPVVGSPLDDIDDEFSYQQEWTRVRRFARNFGYMGLSQPTGRVNSWAPAGDISASPPVSPSIQSPYFPGTTHTAVDATSGRDAEKHGNGMRDRRQRTGGLAGHPNGQRLDHQSDTDGVALRGSSPAREDCTSDVGCAVEANDEGNDDDDDCSECTSIDSTAWSLLFQEVSSMVGMSDTDHSTFCDSSQTGDPVIRGDSVCRDECCSPKSSETSGSVRIPGLPKGDRLQLSGLPQPPLTYARLASRPANPRPRAVSNGKSDAPSQRKDRLLRASSNPSRAHFLEGKADITPLCQQRSADIVGLQPRGPSLTDYRTMLHPSRNAVNVPTTYTSLREPPPATPLAAQNPALNRLDLSLTKLKAHAPRQQRGWHSDRGTSAVSLKINGSPRGKRPSRIAGARPVVQSAVRRPTVTVVTPTYSKRPLRRAPGSCPPSRANTLPTMTAGWRNYPHPNGTSTVNEMRPVKSFIDMDIPSPKFRETFPNRTRRLMNDGKMRKFVRSASRLKRRFITWGKNFLGI</sequence>
<feature type="region of interest" description="Disordered" evidence="1">
    <location>
        <begin position="271"/>
        <end position="333"/>
    </location>
</feature>
<dbReference type="Proteomes" id="UP000054018">
    <property type="component" value="Unassembled WGS sequence"/>
</dbReference>
<name>A0A0C9ZEB1_9AGAM</name>
<organism evidence="2 3">
    <name type="scientific">Pisolithus microcarpus 441</name>
    <dbReference type="NCBI Taxonomy" id="765257"/>
    <lineage>
        <taxon>Eukaryota</taxon>
        <taxon>Fungi</taxon>
        <taxon>Dikarya</taxon>
        <taxon>Basidiomycota</taxon>
        <taxon>Agaricomycotina</taxon>
        <taxon>Agaricomycetes</taxon>
        <taxon>Agaricomycetidae</taxon>
        <taxon>Boletales</taxon>
        <taxon>Sclerodermatineae</taxon>
        <taxon>Pisolithaceae</taxon>
        <taxon>Pisolithus</taxon>
    </lineage>
</organism>
<evidence type="ECO:0000256" key="1">
    <source>
        <dbReference type="SAM" id="MobiDB-lite"/>
    </source>
</evidence>
<dbReference type="EMBL" id="KN833695">
    <property type="protein sequence ID" value="KIK27656.1"/>
    <property type="molecule type" value="Genomic_DNA"/>
</dbReference>
<reference evidence="2 3" key="1">
    <citation type="submission" date="2014-04" db="EMBL/GenBank/DDBJ databases">
        <authorList>
            <consortium name="DOE Joint Genome Institute"/>
            <person name="Kuo A."/>
            <person name="Kohler A."/>
            <person name="Costa M.D."/>
            <person name="Nagy L.G."/>
            <person name="Floudas D."/>
            <person name="Copeland A."/>
            <person name="Barry K.W."/>
            <person name="Cichocki N."/>
            <person name="Veneault-Fourrey C."/>
            <person name="LaButti K."/>
            <person name="Lindquist E.A."/>
            <person name="Lipzen A."/>
            <person name="Lundell T."/>
            <person name="Morin E."/>
            <person name="Murat C."/>
            <person name="Sun H."/>
            <person name="Tunlid A."/>
            <person name="Henrissat B."/>
            <person name="Grigoriev I.V."/>
            <person name="Hibbett D.S."/>
            <person name="Martin F."/>
            <person name="Nordberg H.P."/>
            <person name="Cantor M.N."/>
            <person name="Hua S.X."/>
        </authorList>
    </citation>
    <scope>NUCLEOTIDE SEQUENCE [LARGE SCALE GENOMIC DNA]</scope>
    <source>
        <strain evidence="2 3">441</strain>
    </source>
</reference>
<gene>
    <name evidence="2" type="ORF">PISMIDRAFT_8063</name>
</gene>
<proteinExistence type="predicted"/>
<protein>
    <submittedName>
        <fullName evidence="2">Uncharacterized protein</fullName>
    </submittedName>
</protein>
<dbReference type="AlphaFoldDB" id="A0A0C9ZEB1"/>
<feature type="region of interest" description="Disordered" evidence="1">
    <location>
        <begin position="564"/>
        <end position="596"/>
    </location>
</feature>
<feature type="region of interest" description="Disordered" evidence="1">
    <location>
        <begin position="408"/>
        <end position="480"/>
    </location>
</feature>
<keyword evidence="3" id="KW-1185">Reference proteome</keyword>
<evidence type="ECO:0000313" key="2">
    <source>
        <dbReference type="EMBL" id="KIK27656.1"/>
    </source>
</evidence>
<dbReference type="HOGENOM" id="CLU_023530_0_0_1"/>
<dbReference type="OrthoDB" id="2655066at2759"/>
<feature type="compositionally biased region" description="Basic and acidic residues" evidence="1">
    <location>
        <begin position="281"/>
        <end position="294"/>
    </location>
</feature>